<dbReference type="Proteomes" id="UP000229098">
    <property type="component" value="Unassembled WGS sequence"/>
</dbReference>
<keyword evidence="1" id="KW-1133">Transmembrane helix</keyword>
<dbReference type="EMBL" id="PFEF01000003">
    <property type="protein sequence ID" value="PJE64848.1"/>
    <property type="molecule type" value="Genomic_DNA"/>
</dbReference>
<keyword evidence="1" id="KW-0472">Membrane</keyword>
<comment type="caution">
    <text evidence="2">The sequence shown here is derived from an EMBL/GenBank/DDBJ whole genome shotgun (WGS) entry which is preliminary data.</text>
</comment>
<dbReference type="AlphaFoldDB" id="A0A2M8KY42"/>
<feature type="transmembrane region" description="Helical" evidence="1">
    <location>
        <begin position="269"/>
        <end position="285"/>
    </location>
</feature>
<name>A0A2M8KY42_9BACT</name>
<protein>
    <submittedName>
        <fullName evidence="2">Uncharacterized protein</fullName>
    </submittedName>
</protein>
<sequence>MDELPPKNESLEPAHLMEKAVERTKGKLASLATAQDDKHAKTLSGWIQIICSDYWSHAQKIITKSEHAAKTALRDIETLPQLIERAGRVLKVDFKDTLDRRAEEHNRYRLQLRDISAYIRRLTIVLTGNDEGIVTVPNAFIDAAVSIMVVTAVLTIEYFLNFGVVEFATDPTTSMIFSIGMSISATAMAQLAATSLKQVKYHRGVIREFEKNFPDGKDPVTDKRVSPFPISGWTPYVIVLSHAIFIGICAFILGIRLLVVLNQGHPEELIGSLVLVALISTYYTYKFFTASPYPKDIIEEYREKQKDAKELEKKTLSTAILMDDPDIIPIVTAYSEAIADIEQKLNRKLPVLETYIRLVEETLPFPGWIDAHATTMFQLLQSHMDGTRESLEQLEYDNNRTDIIDESVLNKARTIAKNPPVIERTEDPSEILANLWPEAQRQASRRAALADLAGFEPTEE</sequence>
<reference evidence="3" key="1">
    <citation type="submission" date="2017-09" db="EMBL/GenBank/DDBJ databases">
        <title>Depth-based differentiation of microbial function through sediment-hosted aquifers and enrichment of novel symbionts in the deep terrestrial subsurface.</title>
        <authorList>
            <person name="Probst A.J."/>
            <person name="Ladd B."/>
            <person name="Jarett J.K."/>
            <person name="Geller-Mcgrath D.E."/>
            <person name="Sieber C.M.K."/>
            <person name="Emerson J.B."/>
            <person name="Anantharaman K."/>
            <person name="Thomas B.C."/>
            <person name="Malmstrom R."/>
            <person name="Stieglmeier M."/>
            <person name="Klingl A."/>
            <person name="Woyke T."/>
            <person name="Ryan C.M."/>
            <person name="Banfield J.F."/>
        </authorList>
    </citation>
    <scope>NUCLEOTIDE SEQUENCE [LARGE SCALE GENOMIC DNA]</scope>
</reference>
<accession>A0A2M8KY42</accession>
<keyword evidence="1" id="KW-0812">Transmembrane</keyword>
<evidence type="ECO:0000256" key="1">
    <source>
        <dbReference type="SAM" id="Phobius"/>
    </source>
</evidence>
<feature type="transmembrane region" description="Helical" evidence="1">
    <location>
        <begin position="172"/>
        <end position="193"/>
    </location>
</feature>
<feature type="transmembrane region" description="Helical" evidence="1">
    <location>
        <begin position="233"/>
        <end position="257"/>
    </location>
</feature>
<evidence type="ECO:0000313" key="3">
    <source>
        <dbReference type="Proteomes" id="UP000229098"/>
    </source>
</evidence>
<evidence type="ECO:0000313" key="2">
    <source>
        <dbReference type="EMBL" id="PJE64848.1"/>
    </source>
</evidence>
<proteinExistence type="predicted"/>
<organism evidence="2 3">
    <name type="scientific">Candidatus Ryanbacteria bacterium CG10_big_fil_rev_8_21_14_0_10_43_42</name>
    <dbReference type="NCBI Taxonomy" id="1974864"/>
    <lineage>
        <taxon>Bacteria</taxon>
        <taxon>Candidatus Ryaniibacteriota</taxon>
    </lineage>
</organism>
<feature type="transmembrane region" description="Helical" evidence="1">
    <location>
        <begin position="139"/>
        <end position="160"/>
    </location>
</feature>
<gene>
    <name evidence="2" type="ORF">COU90_01120</name>
</gene>